<gene>
    <name evidence="3" type="ORF">LAZ67_X001733</name>
</gene>
<feature type="compositionally biased region" description="Polar residues" evidence="1">
    <location>
        <begin position="30"/>
        <end position="43"/>
    </location>
</feature>
<keyword evidence="4" id="KW-1185">Reference proteome</keyword>
<name>A0ABY6LTU0_9ARAC</name>
<dbReference type="Gene3D" id="1.10.10.1450">
    <property type="match status" value="1"/>
</dbReference>
<evidence type="ECO:0000259" key="2">
    <source>
        <dbReference type="Pfam" id="PF17906"/>
    </source>
</evidence>
<dbReference type="Pfam" id="PF05456">
    <property type="entry name" value="eIF_4EBP"/>
    <property type="match status" value="1"/>
</dbReference>
<evidence type="ECO:0000313" key="4">
    <source>
        <dbReference type="Proteomes" id="UP001235939"/>
    </source>
</evidence>
<dbReference type="InterPro" id="IPR008606">
    <property type="entry name" value="EIF4EBP"/>
</dbReference>
<proteinExistence type="predicted"/>
<feature type="domain" description="Mos1 transposase HTH" evidence="2">
    <location>
        <begin position="48"/>
        <end position="86"/>
    </location>
</feature>
<feature type="region of interest" description="Disordered" evidence="1">
    <location>
        <begin position="24"/>
        <end position="43"/>
    </location>
</feature>
<sequence length="102" mass="11388">MTENKDKVECCPIPLKKITYNDHSQLPDDYSSTPGGTIFSTTPGERLEQKLGNSQVEHIRKIQMAFGDDAMGGTQIKEWYNRFKDGCTSIDSEPHSGHPLTS</sequence>
<dbReference type="Proteomes" id="UP001235939">
    <property type="component" value="Chromosome X"/>
</dbReference>
<dbReference type="InterPro" id="IPR041426">
    <property type="entry name" value="Mos1_HTH"/>
</dbReference>
<reference evidence="3 4" key="1">
    <citation type="submission" date="2022-03" db="EMBL/GenBank/DDBJ databases">
        <title>A chromosomal length assembly of Cordylochernes scorpioides.</title>
        <authorList>
            <person name="Zeh D."/>
            <person name="Zeh J."/>
        </authorList>
    </citation>
    <scope>NUCLEOTIDE SEQUENCE [LARGE SCALE GENOMIC DNA]</scope>
    <source>
        <strain evidence="3">IN4F17</strain>
        <tissue evidence="3">Whole Body</tissue>
    </source>
</reference>
<accession>A0ABY6LTU0</accession>
<dbReference type="EMBL" id="CP092886">
    <property type="protein sequence ID" value="UYV84279.1"/>
    <property type="molecule type" value="Genomic_DNA"/>
</dbReference>
<protein>
    <submittedName>
        <fullName evidence="3">EIF4EBP3</fullName>
    </submittedName>
</protein>
<dbReference type="Pfam" id="PF17906">
    <property type="entry name" value="HTH_48"/>
    <property type="match status" value="1"/>
</dbReference>
<organism evidence="3 4">
    <name type="scientific">Cordylochernes scorpioides</name>
    <dbReference type="NCBI Taxonomy" id="51811"/>
    <lineage>
        <taxon>Eukaryota</taxon>
        <taxon>Metazoa</taxon>
        <taxon>Ecdysozoa</taxon>
        <taxon>Arthropoda</taxon>
        <taxon>Chelicerata</taxon>
        <taxon>Arachnida</taxon>
        <taxon>Pseudoscorpiones</taxon>
        <taxon>Cheliferoidea</taxon>
        <taxon>Chernetidae</taxon>
        <taxon>Cordylochernes</taxon>
    </lineage>
</organism>
<evidence type="ECO:0000256" key="1">
    <source>
        <dbReference type="SAM" id="MobiDB-lite"/>
    </source>
</evidence>
<evidence type="ECO:0000313" key="3">
    <source>
        <dbReference type="EMBL" id="UYV84279.1"/>
    </source>
</evidence>